<dbReference type="CDD" id="cd00130">
    <property type="entry name" value="PAS"/>
    <property type="match status" value="3"/>
</dbReference>
<dbReference type="Gene3D" id="3.30.450.20">
    <property type="entry name" value="PAS domain"/>
    <property type="match status" value="3"/>
</dbReference>
<proteinExistence type="predicted"/>
<dbReference type="Gene3D" id="1.10.287.130">
    <property type="match status" value="1"/>
</dbReference>
<dbReference type="InterPro" id="IPR029016">
    <property type="entry name" value="GAF-like_dom_sf"/>
</dbReference>
<dbReference type="InterPro" id="IPR052162">
    <property type="entry name" value="Sensor_kinase/Photoreceptor"/>
</dbReference>
<dbReference type="SMART" id="SM00086">
    <property type="entry name" value="PAC"/>
    <property type="match status" value="3"/>
</dbReference>
<dbReference type="InterPro" id="IPR005467">
    <property type="entry name" value="His_kinase_dom"/>
</dbReference>
<dbReference type="PANTHER" id="PTHR43304">
    <property type="entry name" value="PHYTOCHROME-LIKE PROTEIN CPH1"/>
    <property type="match status" value="1"/>
</dbReference>
<dbReference type="Gene3D" id="3.30.450.40">
    <property type="match status" value="1"/>
</dbReference>
<dbReference type="Pfam" id="PF00512">
    <property type="entry name" value="HisKA"/>
    <property type="match status" value="1"/>
</dbReference>
<dbReference type="InterPro" id="IPR000014">
    <property type="entry name" value="PAS"/>
</dbReference>
<dbReference type="SMART" id="SM00387">
    <property type="entry name" value="HATPase_c"/>
    <property type="match status" value="1"/>
</dbReference>
<reference evidence="11 12" key="1">
    <citation type="submission" date="2021-02" db="EMBL/GenBank/DDBJ databases">
        <title>De Novo genome assembly of isolated myxobacteria.</title>
        <authorList>
            <person name="Stevens D.C."/>
        </authorList>
    </citation>
    <scope>NUCLEOTIDE SEQUENCE [LARGE SCALE GENOMIC DNA]</scope>
    <source>
        <strain evidence="12">SCPEA02</strain>
    </source>
</reference>
<dbReference type="PROSITE" id="PS50110">
    <property type="entry name" value="RESPONSE_REGULATORY"/>
    <property type="match status" value="1"/>
</dbReference>
<dbReference type="PANTHER" id="PTHR43304:SF1">
    <property type="entry name" value="PAC DOMAIN-CONTAINING PROTEIN"/>
    <property type="match status" value="1"/>
</dbReference>
<dbReference type="InterPro" id="IPR013656">
    <property type="entry name" value="PAS_4"/>
</dbReference>
<keyword evidence="4" id="KW-0808">Transferase</keyword>
<feature type="domain" description="PAC" evidence="10">
    <location>
        <begin position="511"/>
        <end position="561"/>
    </location>
</feature>
<dbReference type="EMBL" id="CP071090">
    <property type="protein sequence ID" value="QSQ21223.1"/>
    <property type="molecule type" value="Genomic_DNA"/>
</dbReference>
<dbReference type="Pfam" id="PF02518">
    <property type="entry name" value="HATPase_c"/>
    <property type="match status" value="1"/>
</dbReference>
<dbReference type="InterPro" id="IPR013767">
    <property type="entry name" value="PAS_fold"/>
</dbReference>
<gene>
    <name evidence="11" type="ORF">JY651_39495</name>
</gene>
<protein>
    <recommendedName>
        <fullName evidence="2">histidine kinase</fullName>
        <ecNumber evidence="2">2.7.13.3</ecNumber>
    </recommendedName>
</protein>
<dbReference type="InterPro" id="IPR003661">
    <property type="entry name" value="HisK_dim/P_dom"/>
</dbReference>
<name>A0ABX7NS02_9BACT</name>
<dbReference type="Pfam" id="PF08447">
    <property type="entry name" value="PAS_3"/>
    <property type="match status" value="1"/>
</dbReference>
<organism evidence="11 12">
    <name type="scientific">Pyxidicoccus parkwayensis</name>
    <dbReference type="NCBI Taxonomy" id="2813578"/>
    <lineage>
        <taxon>Bacteria</taxon>
        <taxon>Pseudomonadati</taxon>
        <taxon>Myxococcota</taxon>
        <taxon>Myxococcia</taxon>
        <taxon>Myxococcales</taxon>
        <taxon>Cystobacterineae</taxon>
        <taxon>Myxococcaceae</taxon>
        <taxon>Pyxidicoccus</taxon>
    </lineage>
</organism>
<dbReference type="CDD" id="cd00156">
    <property type="entry name" value="REC"/>
    <property type="match status" value="1"/>
</dbReference>
<evidence type="ECO:0000256" key="4">
    <source>
        <dbReference type="ARBA" id="ARBA00022679"/>
    </source>
</evidence>
<evidence type="ECO:0000256" key="1">
    <source>
        <dbReference type="ARBA" id="ARBA00000085"/>
    </source>
</evidence>
<dbReference type="SUPFAM" id="SSF55874">
    <property type="entry name" value="ATPase domain of HSP90 chaperone/DNA topoisomerase II/histidine kinase"/>
    <property type="match status" value="1"/>
</dbReference>
<feature type="domain" description="PAS" evidence="9">
    <location>
        <begin position="13"/>
        <end position="83"/>
    </location>
</feature>
<sequence length="956" mass="105990">MQTPHSRPDWTSSERRYRLVIDSLKEVVFQTDTLGAWTSLNPAWTELTGFSVDEVLGKPFLEFLHPEDRARAHELLISLVERKLDFTRTEVRYLTRSGGVVWVEVFGRLMVEEDGTVLGVSGTLNDITERKTADDALARRERYLTALVEMQQRLLSTSEGGDLYGPALAPLGQASGASRVYVFEMHRGDDGALMCSQRAEWCAPGVKPEIDNPDLQNLPMDPILTRWTDTLSRGDVIEGLVATFPEGERALLDPQGILSIVVLPMRVQGVLAGFIGFDNVVEARAWDRLEVDLLSAAAGAISVTLERRESERALRERERRFRQLAENASDVLYLYRREPPRGFAYVSRVSHAKLGYGPVAHYEEPDLWYQRVHPEDRALLEQLLEAPQPFQGAPVVVRFLHPDGRTLWLEHVVAPVTDASGRVVAVEGLARDITERRQAEEALKLSEASFRALLEGVPDAAAIERDGHIVYANAALVSTLGFERADQLTGRRFSEFVKDMRGPEAVRAGALTGERRLVRRDGRTRVAEVVSLPLRFDGQPAVVSIARDVTEQRQLQARLTLADRLASVGTLAAGIAHEINNPLAFVLSNLGFLAEEFRHHLPPDGDGTTALRARMKSEPDVAEWHEVLHEACEGAERVRQIVRQLKTFSRPDEERVSPLDMHSVLESVAMMAANEIRHRAQLRRDYGDIPPVMANEGKLSQVFLNLVVNAAQAIPEGAAHRHEIRLSTRRDGIGRVVVEVQDTGVGIPREVIDRIFDPFFTTKPVGVGTGLGLSICHSIISGLGGDITVESELGKGTTFRVMLPTTEPKPRVVPVVAEPKAPRGAPRGRVLVVDDEPAVGRVLQRILREHQVEVANSGRQALELLEQGPEPDAVLCDVMMPDLTGRDVYEAVRREHAGLECRFIFVSGGAFTTGAREFLASIPNLLLEKPFDEGRVRNVVEELVRQRQPALVPGEA</sequence>
<evidence type="ECO:0000256" key="3">
    <source>
        <dbReference type="ARBA" id="ARBA00022553"/>
    </source>
</evidence>
<feature type="modified residue" description="4-aspartylphosphate" evidence="6">
    <location>
        <position position="877"/>
    </location>
</feature>
<feature type="domain" description="PAC" evidence="10">
    <location>
        <begin position="393"/>
        <end position="445"/>
    </location>
</feature>
<dbReference type="NCBIfam" id="TIGR00229">
    <property type="entry name" value="sensory_box"/>
    <property type="match status" value="3"/>
</dbReference>
<dbReference type="InterPro" id="IPR013655">
    <property type="entry name" value="PAS_fold_3"/>
</dbReference>
<dbReference type="InterPro" id="IPR011006">
    <property type="entry name" value="CheY-like_superfamily"/>
</dbReference>
<dbReference type="SUPFAM" id="SSF55781">
    <property type="entry name" value="GAF domain-like"/>
    <property type="match status" value="1"/>
</dbReference>
<dbReference type="SMART" id="SM00448">
    <property type="entry name" value="REC"/>
    <property type="match status" value="1"/>
</dbReference>
<evidence type="ECO:0000259" key="10">
    <source>
        <dbReference type="PROSITE" id="PS50113"/>
    </source>
</evidence>
<dbReference type="SMART" id="SM00388">
    <property type="entry name" value="HisKA"/>
    <property type="match status" value="1"/>
</dbReference>
<dbReference type="InterPro" id="IPR000700">
    <property type="entry name" value="PAS-assoc_C"/>
</dbReference>
<dbReference type="Proteomes" id="UP000662747">
    <property type="component" value="Chromosome"/>
</dbReference>
<dbReference type="InterPro" id="IPR003594">
    <property type="entry name" value="HATPase_dom"/>
</dbReference>
<dbReference type="SMART" id="SM00065">
    <property type="entry name" value="GAF"/>
    <property type="match status" value="1"/>
</dbReference>
<dbReference type="PROSITE" id="PS50113">
    <property type="entry name" value="PAC"/>
    <property type="match status" value="3"/>
</dbReference>
<dbReference type="InterPro" id="IPR001610">
    <property type="entry name" value="PAC"/>
</dbReference>
<dbReference type="Pfam" id="PF08448">
    <property type="entry name" value="PAS_4"/>
    <property type="match status" value="1"/>
</dbReference>
<evidence type="ECO:0000313" key="11">
    <source>
        <dbReference type="EMBL" id="QSQ21223.1"/>
    </source>
</evidence>
<dbReference type="InterPro" id="IPR035965">
    <property type="entry name" value="PAS-like_dom_sf"/>
</dbReference>
<dbReference type="PROSITE" id="PS50112">
    <property type="entry name" value="PAS"/>
    <property type="match status" value="1"/>
</dbReference>
<dbReference type="PRINTS" id="PR00344">
    <property type="entry name" value="BCTRLSENSOR"/>
</dbReference>
<dbReference type="RefSeq" id="WP_206722802.1">
    <property type="nucleotide sequence ID" value="NZ_CP071090.1"/>
</dbReference>
<evidence type="ECO:0000259" key="8">
    <source>
        <dbReference type="PROSITE" id="PS50110"/>
    </source>
</evidence>
<feature type="domain" description="Histidine kinase" evidence="7">
    <location>
        <begin position="574"/>
        <end position="807"/>
    </location>
</feature>
<dbReference type="InterPro" id="IPR003018">
    <property type="entry name" value="GAF"/>
</dbReference>
<feature type="domain" description="Response regulatory" evidence="8">
    <location>
        <begin position="829"/>
        <end position="944"/>
    </location>
</feature>
<dbReference type="EC" id="2.7.13.3" evidence="2"/>
<dbReference type="InterPro" id="IPR036890">
    <property type="entry name" value="HATPase_C_sf"/>
</dbReference>
<keyword evidence="3 6" id="KW-0597">Phosphoprotein</keyword>
<comment type="catalytic activity">
    <reaction evidence="1">
        <text>ATP + protein L-histidine = ADP + protein N-phospho-L-histidine.</text>
        <dbReference type="EC" id="2.7.13.3"/>
    </reaction>
</comment>
<dbReference type="Gene3D" id="3.40.50.2300">
    <property type="match status" value="1"/>
</dbReference>
<dbReference type="InterPro" id="IPR001789">
    <property type="entry name" value="Sig_transdc_resp-reg_receiver"/>
</dbReference>
<accession>A0ABX7NS02</accession>
<evidence type="ECO:0000259" key="9">
    <source>
        <dbReference type="PROSITE" id="PS50112"/>
    </source>
</evidence>
<evidence type="ECO:0000256" key="6">
    <source>
        <dbReference type="PROSITE-ProRule" id="PRU00169"/>
    </source>
</evidence>
<dbReference type="SUPFAM" id="SSF52172">
    <property type="entry name" value="CheY-like"/>
    <property type="match status" value="1"/>
</dbReference>
<dbReference type="CDD" id="cd00082">
    <property type="entry name" value="HisKA"/>
    <property type="match status" value="1"/>
</dbReference>
<dbReference type="SUPFAM" id="SSF55785">
    <property type="entry name" value="PYP-like sensor domain (PAS domain)"/>
    <property type="match status" value="3"/>
</dbReference>
<dbReference type="Pfam" id="PF00072">
    <property type="entry name" value="Response_reg"/>
    <property type="match status" value="1"/>
</dbReference>
<dbReference type="InterPro" id="IPR004358">
    <property type="entry name" value="Sig_transdc_His_kin-like_C"/>
</dbReference>
<evidence type="ECO:0000259" key="7">
    <source>
        <dbReference type="PROSITE" id="PS50109"/>
    </source>
</evidence>
<evidence type="ECO:0000256" key="5">
    <source>
        <dbReference type="ARBA" id="ARBA00022777"/>
    </source>
</evidence>
<dbReference type="InterPro" id="IPR036097">
    <property type="entry name" value="HisK_dim/P_sf"/>
</dbReference>
<evidence type="ECO:0000256" key="2">
    <source>
        <dbReference type="ARBA" id="ARBA00012438"/>
    </source>
</evidence>
<dbReference type="Gene3D" id="3.30.565.10">
    <property type="entry name" value="Histidine kinase-like ATPase, C-terminal domain"/>
    <property type="match status" value="1"/>
</dbReference>
<keyword evidence="5" id="KW-0418">Kinase</keyword>
<evidence type="ECO:0000313" key="12">
    <source>
        <dbReference type="Proteomes" id="UP000662747"/>
    </source>
</evidence>
<dbReference type="SMART" id="SM00091">
    <property type="entry name" value="PAS"/>
    <property type="match status" value="3"/>
</dbReference>
<dbReference type="Pfam" id="PF01590">
    <property type="entry name" value="GAF"/>
    <property type="match status" value="1"/>
</dbReference>
<dbReference type="Pfam" id="PF00989">
    <property type="entry name" value="PAS"/>
    <property type="match status" value="1"/>
</dbReference>
<keyword evidence="12" id="KW-1185">Reference proteome</keyword>
<feature type="domain" description="PAC" evidence="10">
    <location>
        <begin position="87"/>
        <end position="139"/>
    </location>
</feature>
<dbReference type="SUPFAM" id="SSF47384">
    <property type="entry name" value="Homodimeric domain of signal transducing histidine kinase"/>
    <property type="match status" value="1"/>
</dbReference>
<dbReference type="PROSITE" id="PS50109">
    <property type="entry name" value="HIS_KIN"/>
    <property type="match status" value="1"/>
</dbReference>